<dbReference type="GO" id="GO:0016887">
    <property type="term" value="F:ATP hydrolysis activity"/>
    <property type="evidence" value="ECO:0007669"/>
    <property type="project" value="InterPro"/>
</dbReference>
<protein>
    <recommendedName>
        <fullName evidence="4">Clp ATPase C-terminal domain-containing protein</fullName>
    </recommendedName>
</protein>
<proteinExistence type="predicted"/>
<dbReference type="InterPro" id="IPR003959">
    <property type="entry name" value="ATPase_AAA_core"/>
</dbReference>
<dbReference type="GO" id="GO:0005524">
    <property type="term" value="F:ATP binding"/>
    <property type="evidence" value="ECO:0007669"/>
    <property type="project" value="UniProtKB-KW"/>
</dbReference>
<dbReference type="InterPro" id="IPR027417">
    <property type="entry name" value="P-loop_NTPase"/>
</dbReference>
<dbReference type="Gene3D" id="1.10.8.60">
    <property type="match status" value="1"/>
</dbReference>
<gene>
    <name evidence="5" type="ORF">A2Z06_04155</name>
</gene>
<evidence type="ECO:0000256" key="2">
    <source>
        <dbReference type="ARBA" id="ARBA00022833"/>
    </source>
</evidence>
<sequence length="209" mass="23288">MKILEGYISSVPPQGGRKHPQQEYIQMNTTDILFICGGTFIGLEEIVRSRQGNQLIGFGSEIHRERNRKGSEILRMVEPEDLIKFGLIPELVGRLPVVASLDALDSQALLDILTKPRNAIIKQYCKLFEYEGIKLTFETEALHEIAAISSKRGTGARGLRAVVEDVMTDLMFDAPSRSDVEEIVITPDAVKNVAPPIMILKKSQKQKEA</sequence>
<dbReference type="FunFam" id="1.10.8.60:FF:000002">
    <property type="entry name" value="ATP-dependent Clp protease ATP-binding subunit ClpX"/>
    <property type="match status" value="1"/>
</dbReference>
<keyword evidence="2" id="KW-0862">Zinc</keyword>
<feature type="domain" description="Clp ATPase C-terminal" evidence="4">
    <location>
        <begin position="104"/>
        <end position="194"/>
    </location>
</feature>
<dbReference type="Pfam" id="PF07724">
    <property type="entry name" value="AAA_2"/>
    <property type="match status" value="1"/>
</dbReference>
<dbReference type="AlphaFoldDB" id="A0A1F5YCC8"/>
<reference evidence="5 6" key="1">
    <citation type="journal article" date="2016" name="Nat. Commun.">
        <title>Thousands of microbial genomes shed light on interconnected biogeochemical processes in an aquifer system.</title>
        <authorList>
            <person name="Anantharaman K."/>
            <person name="Brown C.T."/>
            <person name="Hug L.A."/>
            <person name="Sharon I."/>
            <person name="Castelle C.J."/>
            <person name="Probst A.J."/>
            <person name="Thomas B.C."/>
            <person name="Singh A."/>
            <person name="Wilkins M.J."/>
            <person name="Karaoz U."/>
            <person name="Brodie E.L."/>
            <person name="Williams K.H."/>
            <person name="Hubbard S.S."/>
            <person name="Banfield J.F."/>
        </authorList>
    </citation>
    <scope>NUCLEOTIDE SEQUENCE [LARGE SCALE GENOMIC DNA]</scope>
</reference>
<dbReference type="GO" id="GO:0051301">
    <property type="term" value="P:cell division"/>
    <property type="evidence" value="ECO:0007669"/>
    <property type="project" value="TreeGrafter"/>
</dbReference>
<dbReference type="GO" id="GO:0009376">
    <property type="term" value="C:HslUV protease complex"/>
    <property type="evidence" value="ECO:0007669"/>
    <property type="project" value="TreeGrafter"/>
</dbReference>
<keyword evidence="1" id="KW-0547">Nucleotide-binding</keyword>
<keyword evidence="3" id="KW-0067">ATP-binding</keyword>
<dbReference type="EMBL" id="MFIW01000049">
    <property type="protein sequence ID" value="OGF97824.1"/>
    <property type="molecule type" value="Genomic_DNA"/>
</dbReference>
<dbReference type="Pfam" id="PF10431">
    <property type="entry name" value="ClpB_D2-small"/>
    <property type="match status" value="1"/>
</dbReference>
<evidence type="ECO:0000313" key="5">
    <source>
        <dbReference type="EMBL" id="OGF97824.1"/>
    </source>
</evidence>
<dbReference type="InterPro" id="IPR019489">
    <property type="entry name" value="Clp_ATPase_C"/>
</dbReference>
<evidence type="ECO:0000259" key="4">
    <source>
        <dbReference type="SMART" id="SM01086"/>
    </source>
</evidence>
<dbReference type="PANTHER" id="PTHR48102:SF7">
    <property type="entry name" value="ATP-DEPENDENT CLP PROTEASE ATP-BINDING SUBUNIT CLPX-LIKE, MITOCHONDRIAL"/>
    <property type="match status" value="1"/>
</dbReference>
<accession>A0A1F5YCC8</accession>
<dbReference type="Proteomes" id="UP000179034">
    <property type="component" value="Unassembled WGS sequence"/>
</dbReference>
<dbReference type="InterPro" id="IPR050052">
    <property type="entry name" value="ATP-dep_Clp_protease_ClpX"/>
</dbReference>
<name>A0A1F5YCC8_9BACT</name>
<evidence type="ECO:0000313" key="6">
    <source>
        <dbReference type="Proteomes" id="UP000179034"/>
    </source>
</evidence>
<organism evidence="5 6">
    <name type="scientific">Candidatus Glassbacteria bacterium RBG_16_58_8</name>
    <dbReference type="NCBI Taxonomy" id="1817866"/>
    <lineage>
        <taxon>Bacteria</taxon>
        <taxon>Candidatus Glassiibacteriota</taxon>
    </lineage>
</organism>
<evidence type="ECO:0000256" key="1">
    <source>
        <dbReference type="ARBA" id="ARBA00022741"/>
    </source>
</evidence>
<dbReference type="SMART" id="SM01086">
    <property type="entry name" value="ClpB_D2-small"/>
    <property type="match status" value="1"/>
</dbReference>
<dbReference type="SUPFAM" id="SSF52540">
    <property type="entry name" value="P-loop containing nucleoside triphosphate hydrolases"/>
    <property type="match status" value="1"/>
</dbReference>
<dbReference type="PANTHER" id="PTHR48102">
    <property type="entry name" value="ATP-DEPENDENT CLP PROTEASE ATP-BINDING SUBUNIT CLPX-LIKE, MITOCHONDRIAL-RELATED"/>
    <property type="match status" value="1"/>
</dbReference>
<evidence type="ECO:0000256" key="3">
    <source>
        <dbReference type="ARBA" id="ARBA00022840"/>
    </source>
</evidence>
<dbReference type="Gene3D" id="3.40.50.300">
    <property type="entry name" value="P-loop containing nucleotide triphosphate hydrolases"/>
    <property type="match status" value="1"/>
</dbReference>
<comment type="caution">
    <text evidence="5">The sequence shown here is derived from an EMBL/GenBank/DDBJ whole genome shotgun (WGS) entry which is preliminary data.</text>
</comment>
<dbReference type="GO" id="GO:0051603">
    <property type="term" value="P:proteolysis involved in protein catabolic process"/>
    <property type="evidence" value="ECO:0007669"/>
    <property type="project" value="TreeGrafter"/>
</dbReference>